<evidence type="ECO:0000256" key="1">
    <source>
        <dbReference type="SAM" id="MobiDB-lite"/>
    </source>
</evidence>
<accession>A0AAD9XYL6</accession>
<protein>
    <submittedName>
        <fullName evidence="2">Uncharacterized protein</fullName>
    </submittedName>
</protein>
<gene>
    <name evidence="2" type="ORF">CKAH01_02457</name>
</gene>
<comment type="caution">
    <text evidence="2">The sequence shown here is derived from an EMBL/GenBank/DDBJ whole genome shotgun (WGS) entry which is preliminary data.</text>
</comment>
<dbReference type="AlphaFoldDB" id="A0AAD9XYL6"/>
<organism evidence="2 3">
    <name type="scientific">Colletotrichum kahawae</name>
    <name type="common">Coffee berry disease fungus</name>
    <dbReference type="NCBI Taxonomy" id="34407"/>
    <lineage>
        <taxon>Eukaryota</taxon>
        <taxon>Fungi</taxon>
        <taxon>Dikarya</taxon>
        <taxon>Ascomycota</taxon>
        <taxon>Pezizomycotina</taxon>
        <taxon>Sordariomycetes</taxon>
        <taxon>Hypocreomycetidae</taxon>
        <taxon>Glomerellales</taxon>
        <taxon>Glomerellaceae</taxon>
        <taxon>Colletotrichum</taxon>
        <taxon>Colletotrichum gloeosporioides species complex</taxon>
    </lineage>
</organism>
<name>A0AAD9XYL6_COLKA</name>
<dbReference type="Proteomes" id="UP001281614">
    <property type="component" value="Unassembled WGS sequence"/>
</dbReference>
<reference evidence="2" key="1">
    <citation type="submission" date="2023-02" db="EMBL/GenBank/DDBJ databases">
        <title>Colletotrichum kahawae CIFC_Que2 genome sequencing and assembly.</title>
        <authorList>
            <person name="Baroncelli R."/>
        </authorList>
    </citation>
    <scope>NUCLEOTIDE SEQUENCE</scope>
    <source>
        <strain evidence="2">CIFC_Que2</strain>
    </source>
</reference>
<sequence length="28" mass="3011">MADQQTRPPASASHSHTLTPHRSSSLLP</sequence>
<evidence type="ECO:0000313" key="3">
    <source>
        <dbReference type="Proteomes" id="UP001281614"/>
    </source>
</evidence>
<proteinExistence type="predicted"/>
<keyword evidence="3" id="KW-1185">Reference proteome</keyword>
<feature type="region of interest" description="Disordered" evidence="1">
    <location>
        <begin position="1"/>
        <end position="28"/>
    </location>
</feature>
<evidence type="ECO:0000313" key="2">
    <source>
        <dbReference type="EMBL" id="KAK2730629.1"/>
    </source>
</evidence>
<dbReference type="EMBL" id="VYYT01000665">
    <property type="protein sequence ID" value="KAK2730629.1"/>
    <property type="molecule type" value="Genomic_DNA"/>
</dbReference>